<evidence type="ECO:0000259" key="1">
    <source>
        <dbReference type="Pfam" id="PF11860"/>
    </source>
</evidence>
<reference evidence="2 3" key="1">
    <citation type="journal article" date="2013" name="Genome Announc.">
        <title>Complete Genome of Acinetobacter baumannii Podophage Petty.</title>
        <authorList>
            <person name="Mumm I.P."/>
            <person name="Wood T.L."/>
            <person name="Chamakura K.R."/>
            <person name="Kuty Everett G.F."/>
        </authorList>
    </citation>
    <scope>NUCLEOTIDE SEQUENCE [LARGE SCALE GENOMIC DNA]</scope>
</reference>
<feature type="domain" description="N-acetylmuramidase" evidence="1">
    <location>
        <begin position="21"/>
        <end position="192"/>
    </location>
</feature>
<dbReference type="KEGG" id="vg:18503479"/>
<sequence length="195" mass="22408">MSKTLSEYGQRELADLYGIPLAAMKAIVEVECKGSGFNSDGTPVILYERHKFYEGLRAINWITKAREWSQKYPDLCNPYAGGYGKYSEQHKKLDRAAELNRTVALESCSWGLGQVMGYHWKSLGYTNLQEFINCMYKSEYCQLDAMCRFIEVNKLLPFIRKKDWAGFAMRYNGGGYRKNQYDTKLSAAYKKFGGV</sequence>
<dbReference type="Pfam" id="PF11860">
    <property type="entry name" value="Muramidase"/>
    <property type="match status" value="1"/>
</dbReference>
<dbReference type="InterPro" id="IPR024408">
    <property type="entry name" value="Muramidase"/>
</dbReference>
<evidence type="ECO:0000313" key="3">
    <source>
        <dbReference type="Proteomes" id="UP000017654"/>
    </source>
</evidence>
<organism evidence="2 3">
    <name type="scientific">Acinetobacter phage Petty</name>
    <dbReference type="NCBI Taxonomy" id="1406779"/>
    <lineage>
        <taxon>Viruses</taxon>
        <taxon>Duplodnaviria</taxon>
        <taxon>Heunggongvirae</taxon>
        <taxon>Uroviricota</taxon>
        <taxon>Caudoviricetes</taxon>
        <taxon>Autographivirales</taxon>
        <taxon>Autoscriptoviridae</taxon>
        <taxon>Beijerinckvirinae</taxon>
        <taxon>Pettyvirus</taxon>
        <taxon>Pettyvirus petty</taxon>
    </lineage>
</organism>
<accession>U5PZP0</accession>
<dbReference type="OrthoDB" id="8489at10239"/>
<dbReference type="GeneID" id="18503479"/>
<name>U5PZP0_9CAUD</name>
<protein>
    <submittedName>
        <fullName evidence="2">Endolysin</fullName>
    </submittedName>
</protein>
<dbReference type="Proteomes" id="UP000017654">
    <property type="component" value="Segment"/>
</dbReference>
<evidence type="ECO:0000313" key="2">
    <source>
        <dbReference type="EMBL" id="AGY48013.1"/>
    </source>
</evidence>
<proteinExistence type="predicted"/>
<dbReference type="EMBL" id="KF669656">
    <property type="protein sequence ID" value="AGY48013.1"/>
    <property type="molecule type" value="Genomic_DNA"/>
</dbReference>
<keyword evidence="3" id="KW-1185">Reference proteome</keyword>
<gene>
    <name evidence="2" type="ORF">Petty_41</name>
</gene>
<dbReference type="RefSeq" id="YP_009006538.1">
    <property type="nucleotide sequence ID" value="NC_023570.1"/>
</dbReference>